<dbReference type="AlphaFoldDB" id="E7G3J4"/>
<organism evidence="2 3">
    <name type="scientific">Helicobacter suis HS5</name>
    <dbReference type="NCBI Taxonomy" id="710394"/>
    <lineage>
        <taxon>Bacteria</taxon>
        <taxon>Pseudomonadati</taxon>
        <taxon>Campylobacterota</taxon>
        <taxon>Epsilonproteobacteria</taxon>
        <taxon>Campylobacterales</taxon>
        <taxon>Helicobacteraceae</taxon>
        <taxon>Helicobacter</taxon>
    </lineage>
</organism>
<comment type="caution">
    <text evidence="2">The sequence shown here is derived from an EMBL/GenBank/DDBJ whole genome shotgun (WGS) entry which is preliminary data.</text>
</comment>
<protein>
    <recommendedName>
        <fullName evidence="1">BsaWI restriction endonuclease type 2 domain-containing protein</fullName>
    </recommendedName>
</protein>
<dbReference type="EMBL" id="ADHO01000090">
    <property type="protein sequence ID" value="EFX42064.1"/>
    <property type="molecule type" value="Genomic_DNA"/>
</dbReference>
<dbReference type="Proteomes" id="UP000054093">
    <property type="component" value="Unassembled WGS sequence"/>
</dbReference>
<dbReference type="InterPro" id="IPR041551">
    <property type="entry name" value="RE_BsaWI"/>
</dbReference>
<evidence type="ECO:0000259" key="1">
    <source>
        <dbReference type="Pfam" id="PF18643"/>
    </source>
</evidence>
<feature type="domain" description="BsaWI restriction endonuclease type 2" evidence="1">
    <location>
        <begin position="111"/>
        <end position="184"/>
    </location>
</feature>
<gene>
    <name evidence="2" type="ORF">HSUHS5_0517</name>
</gene>
<sequence length="383" mass="43929">MLSVNETNMLKDIESKYYLQPILKLIKRDVDSAKVSWSGIFDRLYQYTIESKVAVDALIEERVNDRKIRDASQARKSIAGNAFSNLIIYTFLKNKAEGTIAQNILISAKISQVPYYKELFYIKIGEESQKPDVDLVIYSLDSVGVLKKCLILSLKTSLRERATQTYKWKLLMEIAYSDSKLKEKYDIVYDPPILPLVCFATINFYNEIDRPQQRGMFKFFAYGDSKTTVAYGQFSTFINEWLGFKDARKLDTKLLGGLRSKILYTKGDVGDVIQEIAKLDLKRALEVSSFYYDLEASIKNILPFLAKQALIFFVVGNRRVKNIVLPTNRFIVEVLCMNGCRHISTIDRKISNKSMPLRNSPTNNAGIKVKTMDTEKIIVCRKK</sequence>
<dbReference type="Pfam" id="PF18643">
    <property type="entry name" value="RE_BsaWI"/>
    <property type="match status" value="1"/>
</dbReference>
<accession>E7G3J4</accession>
<name>E7G3J4_9HELI</name>
<proteinExistence type="predicted"/>
<reference evidence="2 3" key="1">
    <citation type="journal article" date="2011" name="Vet. Res.">
        <title>Genome sequence of Helicobacter suis supports its role in gastric pathology.</title>
        <authorList>
            <person name="Vermoote M."/>
            <person name="Vandekerckhove T.T."/>
            <person name="Flahou B."/>
            <person name="Pasmans F."/>
            <person name="Smet A."/>
            <person name="De Groote D."/>
            <person name="Van Criekinge W."/>
            <person name="Ducatelle R."/>
            <person name="Haesebrouck F."/>
        </authorList>
    </citation>
    <scope>NUCLEOTIDE SEQUENCE [LARGE SCALE GENOMIC DNA]</scope>
    <source>
        <strain evidence="2 3">HS5</strain>
    </source>
</reference>
<evidence type="ECO:0000313" key="3">
    <source>
        <dbReference type="Proteomes" id="UP000054093"/>
    </source>
</evidence>
<evidence type="ECO:0000313" key="2">
    <source>
        <dbReference type="EMBL" id="EFX42064.1"/>
    </source>
</evidence>